<dbReference type="PANTHER" id="PTHR24198">
    <property type="entry name" value="ANKYRIN REPEAT AND PROTEIN KINASE DOMAIN-CONTAINING PROTEIN"/>
    <property type="match status" value="1"/>
</dbReference>
<dbReference type="PROSITE" id="PS50088">
    <property type="entry name" value="ANK_REPEAT"/>
    <property type="match status" value="1"/>
</dbReference>
<dbReference type="SUPFAM" id="SSF48403">
    <property type="entry name" value="Ankyrin repeat"/>
    <property type="match status" value="1"/>
</dbReference>
<dbReference type="SMART" id="SM00248">
    <property type="entry name" value="ANK"/>
    <property type="match status" value="6"/>
</dbReference>
<dbReference type="Pfam" id="PF12796">
    <property type="entry name" value="Ank_2"/>
    <property type="match status" value="1"/>
</dbReference>
<dbReference type="InterPro" id="IPR036770">
    <property type="entry name" value="Ankyrin_rpt-contain_sf"/>
</dbReference>
<feature type="repeat" description="ANK" evidence="3">
    <location>
        <begin position="509"/>
        <end position="532"/>
    </location>
</feature>
<dbReference type="InterPro" id="IPR002110">
    <property type="entry name" value="Ankyrin_rpt"/>
</dbReference>
<evidence type="ECO:0000313" key="5">
    <source>
        <dbReference type="Proteomes" id="UP001470230"/>
    </source>
</evidence>
<protein>
    <recommendedName>
        <fullName evidence="6">DUF3447 domain-containing protein</fullName>
    </recommendedName>
</protein>
<gene>
    <name evidence="4" type="ORF">M9Y10_006987</name>
</gene>
<evidence type="ECO:0000313" key="4">
    <source>
        <dbReference type="EMBL" id="KAK8871271.1"/>
    </source>
</evidence>
<evidence type="ECO:0000256" key="1">
    <source>
        <dbReference type="ARBA" id="ARBA00022737"/>
    </source>
</evidence>
<dbReference type="Gene3D" id="1.25.40.20">
    <property type="entry name" value="Ankyrin repeat-containing domain"/>
    <property type="match status" value="2"/>
</dbReference>
<sequence length="728" mass="86720">MSSIYMEKIPVVYFSKLRNIEEKFHILMEKQDELNENLISFNNYLQDQNFLENKYELKSFLYLIASISNNCHRSKHFFTIIESILKKINLQGKIQNNFTNFEIFNIFQKNKRLLLFLFNSKVIIPTEEIYSIFINNPKFIEGKYIEYFFPEFEQFMDEGRKNSIRNEIQELKDQTSIEEFNKKRDIGENDHYFCYLIQKDLVVDFITYKEKNNISPNSTIGPSIYETNLFLINKNPTLIQYSIFCGSIQITNYLNQQNVTLNSSIWPFAIHGRNAEIIYFLEENKINTIHRSYQYLIVESIKCHHNEITDYFRTNFCDEEKIYDFYLYRKALKYYNFQFLTNDMVNSLINSCKFNQQLNIPYYLSKYDYYLILEFVLNCKTIVKKFIFNLSKNAIDINYLYTVYKPVVQPNNDVIDYIAIKNNDIDQDLYDYERKEDYYLYLQKMTRNYTKYKYDVETSTILNVAARKRNIDIIKLLLNIKKIDVNIKSTKLYKKKYQTFDNYYLPIKEERTVLHEAVESGYSEVVQLLLKNKTFDVNSALIKTTMYEDVFSTANTCYLKKNEKILLHLAIEKGYIEIIKLLLSNPTIDINMKSKSEIRKSGGCICYCRSLKTRELSSLFYAIENGNINVIEFLLTQPNIDVNFGLKEYLFNHEVKGEIVQEKVPLYLAVENQNLEIVQLLIEQPNIVLNYVSKTTETINYEKRVHEITALELAREKPNLEIRHLLSK</sequence>
<dbReference type="PANTHER" id="PTHR24198:SF165">
    <property type="entry name" value="ANKYRIN REPEAT-CONTAINING PROTEIN-RELATED"/>
    <property type="match status" value="1"/>
</dbReference>
<accession>A0ABR2J141</accession>
<dbReference type="PROSITE" id="PS50297">
    <property type="entry name" value="ANK_REP_REGION"/>
    <property type="match status" value="1"/>
</dbReference>
<proteinExistence type="predicted"/>
<dbReference type="Proteomes" id="UP001470230">
    <property type="component" value="Unassembled WGS sequence"/>
</dbReference>
<dbReference type="EMBL" id="JAPFFF010000013">
    <property type="protein sequence ID" value="KAK8871271.1"/>
    <property type="molecule type" value="Genomic_DNA"/>
</dbReference>
<evidence type="ECO:0000256" key="3">
    <source>
        <dbReference type="PROSITE-ProRule" id="PRU00023"/>
    </source>
</evidence>
<reference evidence="4 5" key="1">
    <citation type="submission" date="2024-04" db="EMBL/GenBank/DDBJ databases">
        <title>Tritrichomonas musculus Genome.</title>
        <authorList>
            <person name="Alves-Ferreira E."/>
            <person name="Grigg M."/>
            <person name="Lorenzi H."/>
            <person name="Galac M."/>
        </authorList>
    </citation>
    <scope>NUCLEOTIDE SEQUENCE [LARGE SCALE GENOMIC DNA]</scope>
    <source>
        <strain evidence="4 5">EAF2021</strain>
    </source>
</reference>
<evidence type="ECO:0008006" key="6">
    <source>
        <dbReference type="Google" id="ProtNLM"/>
    </source>
</evidence>
<organism evidence="4 5">
    <name type="scientific">Tritrichomonas musculus</name>
    <dbReference type="NCBI Taxonomy" id="1915356"/>
    <lineage>
        <taxon>Eukaryota</taxon>
        <taxon>Metamonada</taxon>
        <taxon>Parabasalia</taxon>
        <taxon>Tritrichomonadida</taxon>
        <taxon>Tritrichomonadidae</taxon>
        <taxon>Tritrichomonas</taxon>
    </lineage>
</organism>
<name>A0ABR2J141_9EUKA</name>
<keyword evidence="5" id="KW-1185">Reference proteome</keyword>
<evidence type="ECO:0000256" key="2">
    <source>
        <dbReference type="ARBA" id="ARBA00023043"/>
    </source>
</evidence>
<keyword evidence="2 3" id="KW-0040">ANK repeat</keyword>
<keyword evidence="1" id="KW-0677">Repeat</keyword>
<comment type="caution">
    <text evidence="4">The sequence shown here is derived from an EMBL/GenBank/DDBJ whole genome shotgun (WGS) entry which is preliminary data.</text>
</comment>